<protein>
    <recommendedName>
        <fullName evidence="3">DUF4442 domain-containing protein</fullName>
    </recommendedName>
</protein>
<dbReference type="STRING" id="888741.HMPREF9098_0650"/>
<dbReference type="InterPro" id="IPR027961">
    <property type="entry name" value="DUF4442"/>
</dbReference>
<dbReference type="EMBL" id="AEWV01000013">
    <property type="protein sequence ID" value="EGC17839.1"/>
    <property type="molecule type" value="Genomic_DNA"/>
</dbReference>
<evidence type="ECO:0000313" key="1">
    <source>
        <dbReference type="EMBL" id="EGC17839.1"/>
    </source>
</evidence>
<evidence type="ECO:0000313" key="2">
    <source>
        <dbReference type="Proteomes" id="UP000004088"/>
    </source>
</evidence>
<reference evidence="1 2" key="1">
    <citation type="submission" date="2011-01" db="EMBL/GenBank/DDBJ databases">
        <authorList>
            <person name="Muzny D."/>
            <person name="Qin X."/>
            <person name="Deng J."/>
            <person name="Jiang H."/>
            <person name="Liu Y."/>
            <person name="Qu J."/>
            <person name="Song X.-Z."/>
            <person name="Zhang L."/>
            <person name="Thornton R."/>
            <person name="Coyle M."/>
            <person name="Francisco L."/>
            <person name="Jackson L."/>
            <person name="Javaid M."/>
            <person name="Korchina V."/>
            <person name="Kovar C."/>
            <person name="Mata R."/>
            <person name="Mathew T."/>
            <person name="Ngo R."/>
            <person name="Nguyen L."/>
            <person name="Nguyen N."/>
            <person name="Okwuonu G."/>
            <person name="Ongeri F."/>
            <person name="Pham C."/>
            <person name="Simmons D."/>
            <person name="Wilczek-Boney K."/>
            <person name="Hale W."/>
            <person name="Jakkamsetti A."/>
            <person name="Pham P."/>
            <person name="Ruth R."/>
            <person name="San Lucas F."/>
            <person name="Warren J."/>
            <person name="Zhang J."/>
            <person name="Zhao Z."/>
            <person name="Zhou C."/>
            <person name="Zhu D."/>
            <person name="Lee S."/>
            <person name="Bess C."/>
            <person name="Blankenburg K."/>
            <person name="Forbes L."/>
            <person name="Fu Q."/>
            <person name="Gubbala S."/>
            <person name="Hirani K."/>
            <person name="Jayaseelan J.C."/>
            <person name="Lara F."/>
            <person name="Munidasa M."/>
            <person name="Palculict T."/>
            <person name="Patil S."/>
            <person name="Pu L.-L."/>
            <person name="Saada N."/>
            <person name="Tang L."/>
            <person name="Weissenberger G."/>
            <person name="Zhu Y."/>
            <person name="Hemphill L."/>
            <person name="Shang Y."/>
            <person name="Youmans B."/>
            <person name="Ayvaz T."/>
            <person name="Ross M."/>
            <person name="Santibanez J."/>
            <person name="Aqrawi P."/>
            <person name="Gross S."/>
            <person name="Joshi V."/>
            <person name="Fowler G."/>
            <person name="Nazareth L."/>
            <person name="Reid J."/>
            <person name="Worley K."/>
            <person name="Petrosino J."/>
            <person name="Highlander S."/>
            <person name="Gibbs R."/>
        </authorList>
    </citation>
    <scope>NUCLEOTIDE SEQUENCE [LARGE SCALE GENOMIC DNA]</scope>
    <source>
        <strain evidence="1 2">ATCC 33394</strain>
    </source>
</reference>
<sequence>MLPLPRKRPKTAAALRRRLNWWSPLFFAGIQITYLSDDFMHCRARLRNWFNTKNTHGSQFGGSLFALTDPIYPIMLGCLYGDKYYVWDKSAHIEFVQPAMGEVYLDCRLSHADRTSIEAATANGEKHFPVFTVRIFNARNETIAVATRTLYIRLKKEYRPAE</sequence>
<evidence type="ECO:0008006" key="3">
    <source>
        <dbReference type="Google" id="ProtNLM"/>
    </source>
</evidence>
<keyword evidence="2" id="KW-1185">Reference proteome</keyword>
<proteinExistence type="predicted"/>
<dbReference type="Pfam" id="PF14539">
    <property type="entry name" value="DUF4442"/>
    <property type="match status" value="1"/>
</dbReference>
<dbReference type="SUPFAM" id="SSF54637">
    <property type="entry name" value="Thioesterase/thiol ester dehydrase-isomerase"/>
    <property type="match status" value="1"/>
</dbReference>
<organism evidence="1 2">
    <name type="scientific">Kingella denitrificans ATCC 33394</name>
    <dbReference type="NCBI Taxonomy" id="888741"/>
    <lineage>
        <taxon>Bacteria</taxon>
        <taxon>Pseudomonadati</taxon>
        <taxon>Pseudomonadota</taxon>
        <taxon>Betaproteobacteria</taxon>
        <taxon>Neisseriales</taxon>
        <taxon>Neisseriaceae</taxon>
        <taxon>Kingella</taxon>
    </lineage>
</organism>
<gene>
    <name evidence="1" type="ORF">HMPREF9098_0650</name>
</gene>
<dbReference type="AlphaFoldDB" id="F0EXU0"/>
<dbReference type="Proteomes" id="UP000004088">
    <property type="component" value="Unassembled WGS sequence"/>
</dbReference>
<dbReference type="Gene3D" id="3.10.129.10">
    <property type="entry name" value="Hotdog Thioesterase"/>
    <property type="match status" value="1"/>
</dbReference>
<name>F0EXU0_9NEIS</name>
<dbReference type="HOGENOM" id="CLU_116159_0_0_4"/>
<dbReference type="InterPro" id="IPR029069">
    <property type="entry name" value="HotDog_dom_sf"/>
</dbReference>
<comment type="caution">
    <text evidence="1">The sequence shown here is derived from an EMBL/GenBank/DDBJ whole genome shotgun (WGS) entry which is preliminary data.</text>
</comment>
<dbReference type="RefSeq" id="WP_003781833.1">
    <property type="nucleotide sequence ID" value="NZ_GL870929.1"/>
</dbReference>
<accession>F0EXU0</accession>